<dbReference type="PANTHER" id="PTHR42792">
    <property type="entry name" value="FLAGELLIN"/>
    <property type="match status" value="1"/>
</dbReference>
<evidence type="ECO:0000313" key="8">
    <source>
        <dbReference type="Proteomes" id="UP001234343"/>
    </source>
</evidence>
<comment type="subcellular location">
    <subcellularLocation>
        <location evidence="4">Secreted</location>
    </subcellularLocation>
    <subcellularLocation>
        <location evidence="4">Bacterial flagellum</location>
    </subcellularLocation>
</comment>
<dbReference type="SUPFAM" id="SSF64518">
    <property type="entry name" value="Phase 1 flagellin"/>
    <property type="match status" value="1"/>
</dbReference>
<comment type="function">
    <text evidence="4">Flagellin is the subunit protein which polymerizes to form the filaments of bacterial flagella.</text>
</comment>
<evidence type="ECO:0000256" key="4">
    <source>
        <dbReference type="RuleBase" id="RU362073"/>
    </source>
</evidence>
<dbReference type="EMBL" id="JAUCBP010000006">
    <property type="protein sequence ID" value="MDM7860131.1"/>
    <property type="molecule type" value="Genomic_DNA"/>
</dbReference>
<evidence type="ECO:0000256" key="1">
    <source>
        <dbReference type="ARBA" id="ARBA00005709"/>
    </source>
</evidence>
<dbReference type="InterPro" id="IPR001492">
    <property type="entry name" value="Flagellin"/>
</dbReference>
<dbReference type="PRINTS" id="PR00207">
    <property type="entry name" value="FLAGELLIN"/>
</dbReference>
<keyword evidence="2 4" id="KW-0964">Secreted</keyword>
<keyword evidence="7" id="KW-0966">Cell projection</keyword>
<sequence>MINFNTDSNASILQQVQQRQDTLLERLATGRRVNSAADDSAAQQIIDRLTSQVEGNRQSIRNAYDGVSLAQVAESGLEGINNDAQRIRELTLQAGNGTLNDADRQAIQAEITQLQENITQTVEQTTFGGRQLLSEDGNIDFQVGANAGQQISVSTNDVQSQLTDLLNVDVTSSEGLQEALAATDEALEFIGGARSELGATQNQFESAARNLSQTDVNTAAARSRIQDTDFAQTTSENAAAGVLGQSALSVQAQANQQQGQVLSLLS</sequence>
<dbReference type="RefSeq" id="WP_289364370.1">
    <property type="nucleotide sequence ID" value="NZ_JAUCBP010000006.1"/>
</dbReference>
<protein>
    <recommendedName>
        <fullName evidence="4">Flagellin</fullName>
    </recommendedName>
</protein>
<feature type="domain" description="Flagellin N-terminal" evidence="5">
    <location>
        <begin position="6"/>
        <end position="135"/>
    </location>
</feature>
<dbReference type="Pfam" id="PF00700">
    <property type="entry name" value="Flagellin_C"/>
    <property type="match status" value="1"/>
</dbReference>
<dbReference type="InterPro" id="IPR046358">
    <property type="entry name" value="Flagellin_C"/>
</dbReference>
<proteinExistence type="inferred from homology"/>
<evidence type="ECO:0000256" key="3">
    <source>
        <dbReference type="ARBA" id="ARBA00023143"/>
    </source>
</evidence>
<keyword evidence="7" id="KW-0969">Cilium</keyword>
<dbReference type="InterPro" id="IPR001029">
    <property type="entry name" value="Flagellin_N"/>
</dbReference>
<dbReference type="PANTHER" id="PTHR42792:SF2">
    <property type="entry name" value="FLAGELLIN"/>
    <property type="match status" value="1"/>
</dbReference>
<evidence type="ECO:0000259" key="5">
    <source>
        <dbReference type="Pfam" id="PF00669"/>
    </source>
</evidence>
<feature type="domain" description="Flagellin C-terminal" evidence="6">
    <location>
        <begin position="181"/>
        <end position="265"/>
    </location>
</feature>
<dbReference type="InterPro" id="IPR042187">
    <property type="entry name" value="Flagellin_C_sub2"/>
</dbReference>
<organism evidence="7 8">
    <name type="scientific">Alteromonas arenosi</name>
    <dbReference type="NCBI Taxonomy" id="3055817"/>
    <lineage>
        <taxon>Bacteria</taxon>
        <taxon>Pseudomonadati</taxon>
        <taxon>Pseudomonadota</taxon>
        <taxon>Gammaproteobacteria</taxon>
        <taxon>Alteromonadales</taxon>
        <taxon>Alteromonadaceae</taxon>
        <taxon>Alteromonas/Salinimonas group</taxon>
        <taxon>Alteromonas</taxon>
    </lineage>
</organism>
<keyword evidence="3 4" id="KW-0975">Bacterial flagellum</keyword>
<accession>A0ABT7SVC6</accession>
<comment type="caution">
    <text evidence="7">The sequence shown here is derived from an EMBL/GenBank/DDBJ whole genome shotgun (WGS) entry which is preliminary data.</text>
</comment>
<dbReference type="Proteomes" id="UP001234343">
    <property type="component" value="Unassembled WGS sequence"/>
</dbReference>
<reference evidence="7 8" key="1">
    <citation type="submission" date="2023-06" db="EMBL/GenBank/DDBJ databases">
        <title>Alteromonas sp. ASW11-36 isolated from intertidal sand.</title>
        <authorList>
            <person name="Li Y."/>
        </authorList>
    </citation>
    <scope>NUCLEOTIDE SEQUENCE [LARGE SCALE GENOMIC DNA]</scope>
    <source>
        <strain evidence="7 8">ASW11-36</strain>
    </source>
</reference>
<keyword evidence="8" id="KW-1185">Reference proteome</keyword>
<comment type="similarity">
    <text evidence="1 4">Belongs to the bacterial flagellin family.</text>
</comment>
<evidence type="ECO:0000259" key="6">
    <source>
        <dbReference type="Pfam" id="PF00700"/>
    </source>
</evidence>
<gene>
    <name evidence="7" type="ORF">QTP81_05945</name>
</gene>
<name>A0ABT7SVC6_9ALTE</name>
<evidence type="ECO:0000256" key="2">
    <source>
        <dbReference type="ARBA" id="ARBA00022525"/>
    </source>
</evidence>
<dbReference type="Gene3D" id="1.20.1330.10">
    <property type="entry name" value="f41 fragment of flagellin, N-terminal domain"/>
    <property type="match status" value="2"/>
</dbReference>
<keyword evidence="7" id="KW-0282">Flagellum</keyword>
<dbReference type="Pfam" id="PF00669">
    <property type="entry name" value="Flagellin_N"/>
    <property type="match status" value="1"/>
</dbReference>
<dbReference type="Gene3D" id="6.10.10.10">
    <property type="entry name" value="Flagellar export chaperone, C-terminal domain"/>
    <property type="match status" value="1"/>
</dbReference>
<evidence type="ECO:0000313" key="7">
    <source>
        <dbReference type="EMBL" id="MDM7860131.1"/>
    </source>
</evidence>